<name>A0A2V4E8U9_9GAMM</name>
<evidence type="ECO:0000313" key="2">
    <source>
        <dbReference type="Proteomes" id="UP000247483"/>
    </source>
</evidence>
<protein>
    <recommendedName>
        <fullName evidence="3">Rha family transcriptional regulator</fullName>
    </recommendedName>
</protein>
<dbReference type="Proteomes" id="UP000247483">
    <property type="component" value="Unassembled WGS sequence"/>
</dbReference>
<sequence>MQNLIKSEEIVIIENEKPLTTTLHIADGTNGNHRAIIQLIRTHIHHFNRFGRVQFEMRPFETNGGVQLKRIALLNEQQATFLMTLMRNTEKVVEFKCVLVEAFFKTKEYLNNKSWDLAQIYSKLTTQLDLEKSDASLAGSILGSYKKKRDLLIDAINEVEKAMQPCLAFN</sequence>
<reference evidence="1 2" key="1">
    <citation type="submission" date="2018-05" db="EMBL/GenBank/DDBJ databases">
        <title>Reference genomes for bee gut microbiota database.</title>
        <authorList>
            <person name="Ellegaard K.M."/>
        </authorList>
    </citation>
    <scope>NUCLEOTIDE SEQUENCE [LARGE SCALE GENOMIC DNA]</scope>
    <source>
        <strain evidence="1 2">ESL0177</strain>
    </source>
</reference>
<organism evidence="1 2">
    <name type="scientific">Gilliamella apicola</name>
    <dbReference type="NCBI Taxonomy" id="1196095"/>
    <lineage>
        <taxon>Bacteria</taxon>
        <taxon>Pseudomonadati</taxon>
        <taxon>Pseudomonadota</taxon>
        <taxon>Gammaproteobacteria</taxon>
        <taxon>Orbales</taxon>
        <taxon>Orbaceae</taxon>
        <taxon>Gilliamella</taxon>
    </lineage>
</organism>
<evidence type="ECO:0000313" key="1">
    <source>
        <dbReference type="EMBL" id="PXZ04807.1"/>
    </source>
</evidence>
<dbReference type="EMBL" id="QGLP01000005">
    <property type="protein sequence ID" value="PXZ04807.1"/>
    <property type="molecule type" value="Genomic_DNA"/>
</dbReference>
<gene>
    <name evidence="1" type="ORF">DKK79_08245</name>
</gene>
<dbReference type="Pfam" id="PF09669">
    <property type="entry name" value="Phage_pRha"/>
    <property type="match status" value="1"/>
</dbReference>
<dbReference type="AlphaFoldDB" id="A0A2V4E8U9"/>
<dbReference type="InterPro" id="IPR014054">
    <property type="entry name" value="Phage_regulatory_Rha"/>
</dbReference>
<comment type="caution">
    <text evidence="1">The sequence shown here is derived from an EMBL/GenBank/DDBJ whole genome shotgun (WGS) entry which is preliminary data.</text>
</comment>
<dbReference type="RefSeq" id="WP_110423656.1">
    <property type="nucleotide sequence ID" value="NZ_QGLP01000005.1"/>
</dbReference>
<proteinExistence type="predicted"/>
<accession>A0A2V4E8U9</accession>
<evidence type="ECO:0008006" key="3">
    <source>
        <dbReference type="Google" id="ProtNLM"/>
    </source>
</evidence>